<evidence type="ECO:0008006" key="3">
    <source>
        <dbReference type="Google" id="ProtNLM"/>
    </source>
</evidence>
<reference evidence="1 2" key="1">
    <citation type="submission" date="2019-11" db="EMBL/GenBank/DDBJ databases">
        <title>Streptococcus uberis isolated from clinical mastitis cases on a southeastern Queensland dairy.</title>
        <authorList>
            <person name="Workentine M.L."/>
            <person name="Price R."/>
            <person name="Olchowy T."/>
        </authorList>
    </citation>
    <scope>NUCLEOTIDE SEQUENCE [LARGE SCALE GENOMIC DNA]</scope>
    <source>
        <strain evidence="1 2">OLC4459-A17</strain>
    </source>
</reference>
<name>A0A6L6GAW3_STRUB</name>
<comment type="caution">
    <text evidence="1">The sequence shown here is derived from an EMBL/GenBank/DDBJ whole genome shotgun (WGS) entry which is preliminary data.</text>
</comment>
<dbReference type="AlphaFoldDB" id="A0A6L6GAW3"/>
<gene>
    <name evidence="1" type="ORF">GKS16_08565</name>
</gene>
<evidence type="ECO:0000313" key="2">
    <source>
        <dbReference type="Proteomes" id="UP000483839"/>
    </source>
</evidence>
<dbReference type="EMBL" id="WLXI01000057">
    <property type="protein sequence ID" value="MTD02319.1"/>
    <property type="molecule type" value="Genomic_DNA"/>
</dbReference>
<dbReference type="RefSeq" id="WP_037592450.1">
    <property type="nucleotide sequence ID" value="NZ_BAABQA010000003.1"/>
</dbReference>
<evidence type="ECO:0000313" key="1">
    <source>
        <dbReference type="EMBL" id="MTD02319.1"/>
    </source>
</evidence>
<proteinExistence type="predicted"/>
<dbReference type="Proteomes" id="UP000483839">
    <property type="component" value="Unassembled WGS sequence"/>
</dbReference>
<accession>A0A6L6GAW3</accession>
<dbReference type="GeneID" id="93825690"/>
<organism evidence="1 2">
    <name type="scientific">Streptococcus uberis</name>
    <dbReference type="NCBI Taxonomy" id="1349"/>
    <lineage>
        <taxon>Bacteria</taxon>
        <taxon>Bacillati</taxon>
        <taxon>Bacillota</taxon>
        <taxon>Bacilli</taxon>
        <taxon>Lactobacillales</taxon>
        <taxon>Streptococcaceae</taxon>
        <taxon>Streptococcus</taxon>
    </lineage>
</organism>
<sequence length="200" mass="23365">MVKNQFPLVADDMPVIESGRQMNLYENEDLISNIHGFYQDKDYNDVTRDYQPTSQLQADSFNNGRQAVIDAGRSYAEEARKKARQDLKEKRQAYLSKELSYNPKQSFQKSKVENPAEQRTRLRPENKWSRLTQKLGQDSYILAELPKQQPEPNTAADKKQAKNNYDFLKRSQIYNSQETRIQREKSIAQELNLTRLDGVN</sequence>
<protein>
    <recommendedName>
        <fullName evidence="3">ATP-binding protein</fullName>
    </recommendedName>
</protein>